<evidence type="ECO:0000313" key="3">
    <source>
        <dbReference type="Proteomes" id="UP000027138"/>
    </source>
</evidence>
<keyword evidence="3" id="KW-1185">Reference proteome</keyword>
<gene>
    <name evidence="2" type="ORF">JCGZ_22309</name>
</gene>
<proteinExistence type="predicted"/>
<dbReference type="AlphaFoldDB" id="A0A067K209"/>
<evidence type="ECO:0000256" key="1">
    <source>
        <dbReference type="SAM" id="MobiDB-lite"/>
    </source>
</evidence>
<dbReference type="EMBL" id="KK914901">
    <property type="protein sequence ID" value="KDP26285.1"/>
    <property type="molecule type" value="Genomic_DNA"/>
</dbReference>
<name>A0A067K209_JATCU</name>
<protein>
    <submittedName>
        <fullName evidence="2">Uncharacterized protein</fullName>
    </submittedName>
</protein>
<accession>A0A067K209</accession>
<organism evidence="2 3">
    <name type="scientific">Jatropha curcas</name>
    <name type="common">Barbados nut</name>
    <dbReference type="NCBI Taxonomy" id="180498"/>
    <lineage>
        <taxon>Eukaryota</taxon>
        <taxon>Viridiplantae</taxon>
        <taxon>Streptophyta</taxon>
        <taxon>Embryophyta</taxon>
        <taxon>Tracheophyta</taxon>
        <taxon>Spermatophyta</taxon>
        <taxon>Magnoliopsida</taxon>
        <taxon>eudicotyledons</taxon>
        <taxon>Gunneridae</taxon>
        <taxon>Pentapetalae</taxon>
        <taxon>rosids</taxon>
        <taxon>fabids</taxon>
        <taxon>Malpighiales</taxon>
        <taxon>Euphorbiaceae</taxon>
        <taxon>Crotonoideae</taxon>
        <taxon>Jatropheae</taxon>
        <taxon>Jatropha</taxon>
    </lineage>
</organism>
<dbReference type="STRING" id="180498.A0A067K209"/>
<feature type="compositionally biased region" description="Polar residues" evidence="1">
    <location>
        <begin position="40"/>
        <end position="54"/>
    </location>
</feature>
<dbReference type="Proteomes" id="UP000027138">
    <property type="component" value="Unassembled WGS sequence"/>
</dbReference>
<reference evidence="2 3" key="1">
    <citation type="journal article" date="2014" name="PLoS ONE">
        <title>Global Analysis of Gene Expression Profiles in Physic Nut (Jatropha curcas L.) Seedlings Exposed to Salt Stress.</title>
        <authorList>
            <person name="Zhang L."/>
            <person name="Zhang C."/>
            <person name="Wu P."/>
            <person name="Chen Y."/>
            <person name="Li M."/>
            <person name="Jiang H."/>
            <person name="Wu G."/>
        </authorList>
    </citation>
    <scope>NUCLEOTIDE SEQUENCE [LARGE SCALE GENOMIC DNA]</scope>
    <source>
        <strain evidence="3">cv. GZQX0401</strain>
        <tissue evidence="2">Young leaves</tissue>
    </source>
</reference>
<sequence length="170" mass="18668">MVKKSKSNSPTSGKKKKKSKQRTVDGGASNAKQIEEGDTIETNGSQEVESSVVKSCTLGDRDTQGNPKDIAYETEDEEEVYSGHQVFAKMPVNEGDTEKAPIDKPTFARLFKDNRDLNQGFKLQKVDVGDEVVLDEGDLVNVEKTWGWCAVGSFTGRFPGMRAVQSLMDS</sequence>
<feature type="region of interest" description="Disordered" evidence="1">
    <location>
        <begin position="1"/>
        <end position="68"/>
    </location>
</feature>
<evidence type="ECO:0000313" key="2">
    <source>
        <dbReference type="EMBL" id="KDP26285.1"/>
    </source>
</evidence>